<feature type="domain" description="PDZ" evidence="6">
    <location>
        <begin position="335"/>
        <end position="397"/>
    </location>
</feature>
<dbReference type="Pfam" id="PF13365">
    <property type="entry name" value="Trypsin_2"/>
    <property type="match status" value="1"/>
</dbReference>
<sequence>MDKFNNELYGYESNNTEGVHHDETGIQDVIYEELKQESVKESTEKRRFSFKQIVILFLIISLVGGTSIGAGFSIASNLMEGNKYHLADNHNVKHNNKFDKNFVVNLQDSYVNSPIVNIAKEVGPSVVAITTKVRISDWFRNEYIQEANGSGVIFDVNDKNILILTNNHVIEDAQELIVTLNGNVKVPAVVMGKDRETDLAIVKIEKKDVPEDVYKKVRPAVFGDSDLLRVGEPAIAIGNPLGYNNTVTVGVISALNRELNLPDKRLRLIQTDAAINPGNSGGALVNIKGEVIGINTIKIADTKVEGIGFAIPINHAKPIIEELVNKGYVSRPFLGILGRDVDEHLSELYEIPIGVIVVDVIENGAADRAGIKRGDVIIEFDGKKIVSMEQLSDLIRKYEVGKKVKVKIVRNGKEKKEITVKLQEKISR</sequence>
<keyword evidence="5" id="KW-0472">Membrane</keyword>
<dbReference type="EMBL" id="FRAJ01000006">
    <property type="protein sequence ID" value="SHJ96602.1"/>
    <property type="molecule type" value="Genomic_DNA"/>
</dbReference>
<evidence type="ECO:0000259" key="6">
    <source>
        <dbReference type="PROSITE" id="PS50106"/>
    </source>
</evidence>
<evidence type="ECO:0000256" key="3">
    <source>
        <dbReference type="ARBA" id="ARBA00022801"/>
    </source>
</evidence>
<keyword evidence="2 7" id="KW-0645">Protease</keyword>
<feature type="transmembrane region" description="Helical" evidence="5">
    <location>
        <begin position="53"/>
        <end position="75"/>
    </location>
</feature>
<dbReference type="SUPFAM" id="SSF50494">
    <property type="entry name" value="Trypsin-like serine proteases"/>
    <property type="match status" value="1"/>
</dbReference>
<dbReference type="InterPro" id="IPR001940">
    <property type="entry name" value="Peptidase_S1C"/>
</dbReference>
<dbReference type="InterPro" id="IPR051201">
    <property type="entry name" value="Chloro_Bact_Ser_Proteases"/>
</dbReference>
<dbReference type="FunFam" id="2.40.10.10:FF:000001">
    <property type="entry name" value="Periplasmic serine protease DegS"/>
    <property type="match status" value="1"/>
</dbReference>
<keyword evidence="4" id="KW-0720">Serine protease</keyword>
<dbReference type="PANTHER" id="PTHR43343:SF3">
    <property type="entry name" value="PROTEASE DO-LIKE 8, CHLOROPLASTIC"/>
    <property type="match status" value="1"/>
</dbReference>
<comment type="similarity">
    <text evidence="1">Belongs to the peptidase S1C family.</text>
</comment>
<dbReference type="Pfam" id="PF13180">
    <property type="entry name" value="PDZ_2"/>
    <property type="match status" value="1"/>
</dbReference>
<dbReference type="InterPro" id="IPR036034">
    <property type="entry name" value="PDZ_sf"/>
</dbReference>
<evidence type="ECO:0000256" key="2">
    <source>
        <dbReference type="ARBA" id="ARBA00022670"/>
    </source>
</evidence>
<protein>
    <submittedName>
        <fullName evidence="7">Serine protease Do</fullName>
    </submittedName>
</protein>
<evidence type="ECO:0000256" key="4">
    <source>
        <dbReference type="ARBA" id="ARBA00022825"/>
    </source>
</evidence>
<accession>A0A1M6NM23</accession>
<dbReference type="InterPro" id="IPR009003">
    <property type="entry name" value="Peptidase_S1_PA"/>
</dbReference>
<dbReference type="PANTHER" id="PTHR43343">
    <property type="entry name" value="PEPTIDASE S12"/>
    <property type="match status" value="1"/>
</dbReference>
<dbReference type="Gene3D" id="2.30.42.10">
    <property type="match status" value="1"/>
</dbReference>
<name>A0A1M6NM23_9FIRM</name>
<evidence type="ECO:0000256" key="5">
    <source>
        <dbReference type="SAM" id="Phobius"/>
    </source>
</evidence>
<dbReference type="SMART" id="SM00228">
    <property type="entry name" value="PDZ"/>
    <property type="match status" value="1"/>
</dbReference>
<dbReference type="PRINTS" id="PR00834">
    <property type="entry name" value="PROTEASES2C"/>
</dbReference>
<keyword evidence="8" id="KW-1185">Reference proteome</keyword>
<gene>
    <name evidence="7" type="ORF">SAMN02745883_00934</name>
</gene>
<keyword evidence="3" id="KW-0378">Hydrolase</keyword>
<dbReference type="Gene3D" id="2.40.10.10">
    <property type="entry name" value="Trypsin-like serine proteases"/>
    <property type="match status" value="2"/>
</dbReference>
<keyword evidence="5" id="KW-1133">Transmembrane helix</keyword>
<dbReference type="STRING" id="1121266.SAMN02745883_00934"/>
<dbReference type="RefSeq" id="WP_072966205.1">
    <property type="nucleotide sequence ID" value="NZ_FRAJ01000006.1"/>
</dbReference>
<dbReference type="PROSITE" id="PS50106">
    <property type="entry name" value="PDZ"/>
    <property type="match status" value="1"/>
</dbReference>
<evidence type="ECO:0000313" key="8">
    <source>
        <dbReference type="Proteomes" id="UP000184082"/>
    </source>
</evidence>
<proteinExistence type="inferred from homology"/>
<evidence type="ECO:0000256" key="1">
    <source>
        <dbReference type="ARBA" id="ARBA00010541"/>
    </source>
</evidence>
<keyword evidence="5" id="KW-0812">Transmembrane</keyword>
<reference evidence="7 8" key="1">
    <citation type="submission" date="2016-11" db="EMBL/GenBank/DDBJ databases">
        <authorList>
            <person name="Jaros S."/>
            <person name="Januszkiewicz K."/>
            <person name="Wedrychowicz H."/>
        </authorList>
    </citation>
    <scope>NUCLEOTIDE SEQUENCE [LARGE SCALE GENOMIC DNA]</scope>
    <source>
        <strain evidence="7 8">DSM 14501</strain>
    </source>
</reference>
<dbReference type="SUPFAM" id="SSF50156">
    <property type="entry name" value="PDZ domain-like"/>
    <property type="match status" value="1"/>
</dbReference>
<dbReference type="GO" id="GO:0006508">
    <property type="term" value="P:proteolysis"/>
    <property type="evidence" value="ECO:0007669"/>
    <property type="project" value="UniProtKB-KW"/>
</dbReference>
<dbReference type="GO" id="GO:0004252">
    <property type="term" value="F:serine-type endopeptidase activity"/>
    <property type="evidence" value="ECO:0007669"/>
    <property type="project" value="InterPro"/>
</dbReference>
<dbReference type="AlphaFoldDB" id="A0A1M6NM23"/>
<dbReference type="InterPro" id="IPR001478">
    <property type="entry name" value="PDZ"/>
</dbReference>
<dbReference type="InterPro" id="IPR043504">
    <property type="entry name" value="Peptidase_S1_PA_chymotrypsin"/>
</dbReference>
<organism evidence="7 8">
    <name type="scientific">Caminicella sporogenes DSM 14501</name>
    <dbReference type="NCBI Taxonomy" id="1121266"/>
    <lineage>
        <taxon>Bacteria</taxon>
        <taxon>Bacillati</taxon>
        <taxon>Bacillota</taxon>
        <taxon>Clostridia</taxon>
        <taxon>Peptostreptococcales</taxon>
        <taxon>Caminicellaceae</taxon>
        <taxon>Caminicella</taxon>
    </lineage>
</organism>
<evidence type="ECO:0000313" key="7">
    <source>
        <dbReference type="EMBL" id="SHJ96602.1"/>
    </source>
</evidence>
<dbReference type="Proteomes" id="UP000184082">
    <property type="component" value="Unassembled WGS sequence"/>
</dbReference>